<feature type="compositionally biased region" description="Polar residues" evidence="1">
    <location>
        <begin position="158"/>
        <end position="178"/>
    </location>
</feature>
<reference evidence="3 4" key="1">
    <citation type="submission" date="2013-03" db="EMBL/GenBank/DDBJ databases">
        <title>The Genome Sequence of Phialophora europaea CBS 101466.</title>
        <authorList>
            <consortium name="The Broad Institute Genomics Platform"/>
            <person name="Cuomo C."/>
            <person name="de Hoog S."/>
            <person name="Gorbushina A."/>
            <person name="Walker B."/>
            <person name="Young S.K."/>
            <person name="Zeng Q."/>
            <person name="Gargeya S."/>
            <person name="Fitzgerald M."/>
            <person name="Haas B."/>
            <person name="Abouelleil A."/>
            <person name="Allen A.W."/>
            <person name="Alvarado L."/>
            <person name="Arachchi H.M."/>
            <person name="Berlin A.M."/>
            <person name="Chapman S.B."/>
            <person name="Gainer-Dewar J."/>
            <person name="Goldberg J."/>
            <person name="Griggs A."/>
            <person name="Gujja S."/>
            <person name="Hansen M."/>
            <person name="Howarth C."/>
            <person name="Imamovic A."/>
            <person name="Ireland A."/>
            <person name="Larimer J."/>
            <person name="McCowan C."/>
            <person name="Murphy C."/>
            <person name="Pearson M."/>
            <person name="Poon T.W."/>
            <person name="Priest M."/>
            <person name="Roberts A."/>
            <person name="Saif S."/>
            <person name="Shea T."/>
            <person name="Sisk P."/>
            <person name="Sykes S."/>
            <person name="Wortman J."/>
            <person name="Nusbaum C."/>
            <person name="Birren B."/>
        </authorList>
    </citation>
    <scope>NUCLEOTIDE SEQUENCE [LARGE SCALE GENOMIC DNA]</scope>
    <source>
        <strain evidence="3 4">CBS 101466</strain>
    </source>
</reference>
<evidence type="ECO:0000313" key="4">
    <source>
        <dbReference type="Proteomes" id="UP000030752"/>
    </source>
</evidence>
<dbReference type="VEuPathDB" id="FungiDB:HMPREF1541_03732"/>
<dbReference type="InterPro" id="IPR052276">
    <property type="entry name" value="Diphthamide-biosynth_chaperone"/>
</dbReference>
<dbReference type="GeneID" id="19971071"/>
<protein>
    <recommendedName>
        <fullName evidence="2">J domain-containing protein</fullName>
    </recommendedName>
</protein>
<dbReference type="PANTHER" id="PTHR44240">
    <property type="entry name" value="DNAJ DOMAIN (PROKARYOTIC HEAT SHOCK PROTEIN)-RELATED"/>
    <property type="match status" value="1"/>
</dbReference>
<dbReference type="Proteomes" id="UP000030752">
    <property type="component" value="Unassembled WGS sequence"/>
</dbReference>
<feature type="domain" description="J" evidence="2">
    <location>
        <begin position="15"/>
        <end position="80"/>
    </location>
</feature>
<dbReference type="SMART" id="SM00271">
    <property type="entry name" value="DnaJ"/>
    <property type="match status" value="1"/>
</dbReference>
<evidence type="ECO:0000313" key="3">
    <source>
        <dbReference type="EMBL" id="ETN41795.1"/>
    </source>
</evidence>
<feature type="compositionally biased region" description="Basic and acidic residues" evidence="1">
    <location>
        <begin position="289"/>
        <end position="302"/>
    </location>
</feature>
<feature type="compositionally biased region" description="Polar residues" evidence="1">
    <location>
        <begin position="131"/>
        <end position="143"/>
    </location>
</feature>
<dbReference type="PRINTS" id="PR00625">
    <property type="entry name" value="JDOMAIN"/>
</dbReference>
<dbReference type="InterPro" id="IPR001623">
    <property type="entry name" value="DnaJ_domain"/>
</dbReference>
<dbReference type="EMBL" id="KB822719">
    <property type="protein sequence ID" value="ETN41795.1"/>
    <property type="molecule type" value="Genomic_DNA"/>
</dbReference>
<evidence type="ECO:0000259" key="2">
    <source>
        <dbReference type="PROSITE" id="PS50076"/>
    </source>
</evidence>
<feature type="compositionally biased region" description="Polar residues" evidence="1">
    <location>
        <begin position="236"/>
        <end position="276"/>
    </location>
</feature>
<evidence type="ECO:0000256" key="1">
    <source>
        <dbReference type="SAM" id="MobiDB-lite"/>
    </source>
</evidence>
<dbReference type="HOGENOM" id="CLU_737739_0_0_1"/>
<dbReference type="CDD" id="cd06257">
    <property type="entry name" value="DnaJ"/>
    <property type="match status" value="1"/>
</dbReference>
<feature type="compositionally biased region" description="Polar residues" evidence="1">
    <location>
        <begin position="99"/>
        <end position="109"/>
    </location>
</feature>
<dbReference type="AlphaFoldDB" id="W2RZM1"/>
<proteinExistence type="predicted"/>
<feature type="region of interest" description="Disordered" evidence="1">
    <location>
        <begin position="79"/>
        <end position="187"/>
    </location>
</feature>
<dbReference type="Gene3D" id="1.10.287.110">
    <property type="entry name" value="DnaJ domain"/>
    <property type="match status" value="1"/>
</dbReference>
<dbReference type="SUPFAM" id="SSF46565">
    <property type="entry name" value="Chaperone J-domain"/>
    <property type="match status" value="1"/>
</dbReference>
<dbReference type="PROSITE" id="PS50076">
    <property type="entry name" value="DNAJ_2"/>
    <property type="match status" value="1"/>
</dbReference>
<dbReference type="RefSeq" id="XP_008716304.1">
    <property type="nucleotide sequence ID" value="XM_008718082.1"/>
</dbReference>
<dbReference type="Pfam" id="PF00226">
    <property type="entry name" value="DnaJ"/>
    <property type="match status" value="1"/>
</dbReference>
<organism evidence="3 4">
    <name type="scientific">Cyphellophora europaea (strain CBS 101466)</name>
    <name type="common">Phialophora europaea</name>
    <dbReference type="NCBI Taxonomy" id="1220924"/>
    <lineage>
        <taxon>Eukaryota</taxon>
        <taxon>Fungi</taxon>
        <taxon>Dikarya</taxon>
        <taxon>Ascomycota</taxon>
        <taxon>Pezizomycotina</taxon>
        <taxon>Eurotiomycetes</taxon>
        <taxon>Chaetothyriomycetidae</taxon>
        <taxon>Chaetothyriales</taxon>
        <taxon>Cyphellophoraceae</taxon>
        <taxon>Cyphellophora</taxon>
    </lineage>
</organism>
<accession>W2RZM1</accession>
<dbReference type="PANTHER" id="PTHR44240:SF10">
    <property type="entry name" value="J DOMAIN-CONTAINING PROTEIN"/>
    <property type="match status" value="1"/>
</dbReference>
<dbReference type="OrthoDB" id="442087at2759"/>
<dbReference type="STRING" id="1220924.W2RZM1"/>
<dbReference type="eggNOG" id="KOG0714">
    <property type="taxonomic scope" value="Eukaryota"/>
</dbReference>
<feature type="region of interest" description="Disordered" evidence="1">
    <location>
        <begin position="236"/>
        <end position="304"/>
    </location>
</feature>
<dbReference type="InterPro" id="IPR036869">
    <property type="entry name" value="J_dom_sf"/>
</dbReference>
<keyword evidence="4" id="KW-1185">Reference proteome</keyword>
<name>W2RZM1_CYPE1</name>
<sequence>MVVIEFPLLHGSFPNYYDLLGITIAASARDIQIAFRKTALREHPDKAGSSSAQNEKFAAINNRKDVLLDAGKRTRYDRALRQQQPRPAPSQGYSKPPHASNSRCPQPQHASRPGPRAASSPFPSSGPSFSQTSYGTRFASNPDFTPFGSGAGFGPERNATNASQTRNATPPKQSTSNPHPREDKTYERGCPCCGSQSCPGSRYSGQQNNPDKPCSYRNQGFYFHFGISSMPKPFSGQQEYRFSDGSTPASFHSGSGSQRTSTSNPANNPSACTGNPNRCPKHNASGVAEESHRKQPEIRGDPHYVNPKQHIPFQQFYPPASAYNFFGHNGIKPTTRAWYQSSWKCLSLSGEHDKAVDTSLKLHHTAPDIEKALKT</sequence>
<gene>
    <name evidence="3" type="ORF">HMPREF1541_03732</name>
</gene>
<dbReference type="InParanoid" id="W2RZM1"/>
<feature type="compositionally biased region" description="Low complexity" evidence="1">
    <location>
        <begin position="111"/>
        <end position="130"/>
    </location>
</feature>